<sequence>MKVTNVTSNTNTTKRTIGREYAFKFIYKHLLNDFSTEKSEIINDSKALNDALNLFDDSYHEEDSEHPDNKIDIHTKMFAKELILGSLRQEPTNSKLIEKYLTNNNLQKVDRMNLAVLLLGSYEILSDKDTPAGVFINEYVNIAKKYCPNDSHGFINSVLDKIAKDHR</sequence>
<comment type="function">
    <text evidence="6">Involved in transcription antitermination. Required for transcription of ribosomal RNA (rRNA) genes. Binds specifically to the boxA antiterminator sequence of the ribosomal RNA (rrn) operons.</text>
</comment>
<dbReference type="Proteomes" id="UP000235584">
    <property type="component" value="Chromosome"/>
</dbReference>
<name>A0A2K9NV08_BACTC</name>
<evidence type="ECO:0000313" key="9">
    <source>
        <dbReference type="Proteomes" id="UP000235584"/>
    </source>
</evidence>
<dbReference type="PANTHER" id="PTHR11078:SF3">
    <property type="entry name" value="ANTITERMINATION NUSB DOMAIN-CONTAINING PROTEIN"/>
    <property type="match status" value="1"/>
</dbReference>
<dbReference type="InterPro" id="IPR011605">
    <property type="entry name" value="NusB_fam"/>
</dbReference>
<evidence type="ECO:0000256" key="4">
    <source>
        <dbReference type="ARBA" id="ARBA00023015"/>
    </source>
</evidence>
<dbReference type="PANTHER" id="PTHR11078">
    <property type="entry name" value="N UTILIZATION SUBSTANCE PROTEIN B-RELATED"/>
    <property type="match status" value="1"/>
</dbReference>
<dbReference type="HAMAP" id="MF_00073">
    <property type="entry name" value="NusB"/>
    <property type="match status" value="1"/>
</dbReference>
<dbReference type="NCBIfam" id="TIGR01951">
    <property type="entry name" value="nusB"/>
    <property type="match status" value="1"/>
</dbReference>
<organism evidence="8 9">
    <name type="scientific">Bacteriovorax stolpii</name>
    <name type="common">Bdellovibrio stolpii</name>
    <dbReference type="NCBI Taxonomy" id="960"/>
    <lineage>
        <taxon>Bacteria</taxon>
        <taxon>Pseudomonadati</taxon>
        <taxon>Bdellovibrionota</taxon>
        <taxon>Bacteriovoracia</taxon>
        <taxon>Bacteriovoracales</taxon>
        <taxon>Bacteriovoracaceae</taxon>
        <taxon>Bacteriovorax</taxon>
    </lineage>
</organism>
<accession>A0A2K9NV08</accession>
<keyword evidence="4 6" id="KW-0805">Transcription regulation</keyword>
<evidence type="ECO:0000256" key="6">
    <source>
        <dbReference type="HAMAP-Rule" id="MF_00073"/>
    </source>
</evidence>
<keyword evidence="5 6" id="KW-0804">Transcription</keyword>
<keyword evidence="9" id="KW-1185">Reference proteome</keyword>
<dbReference type="KEGG" id="bsto:C0V70_14790"/>
<dbReference type="GO" id="GO:0003723">
    <property type="term" value="F:RNA binding"/>
    <property type="evidence" value="ECO:0007669"/>
    <property type="project" value="UniProtKB-UniRule"/>
</dbReference>
<keyword evidence="3 6" id="KW-0694">RNA-binding</keyword>
<dbReference type="InterPro" id="IPR006027">
    <property type="entry name" value="NusB_RsmB_TIM44"/>
</dbReference>
<dbReference type="InterPro" id="IPR035926">
    <property type="entry name" value="NusB-like_sf"/>
</dbReference>
<reference evidence="8 9" key="1">
    <citation type="submission" date="2018-01" db="EMBL/GenBank/DDBJ databases">
        <title>Complete genome sequence of Bacteriovorax stolpii DSM12778.</title>
        <authorList>
            <person name="Tang B."/>
            <person name="Chang J."/>
        </authorList>
    </citation>
    <scope>NUCLEOTIDE SEQUENCE [LARGE SCALE GENOMIC DNA]</scope>
    <source>
        <strain evidence="8 9">DSM 12778</strain>
    </source>
</reference>
<feature type="domain" description="NusB/RsmB/TIM44" evidence="7">
    <location>
        <begin position="19"/>
        <end position="164"/>
    </location>
</feature>
<evidence type="ECO:0000259" key="7">
    <source>
        <dbReference type="Pfam" id="PF01029"/>
    </source>
</evidence>
<dbReference type="AlphaFoldDB" id="A0A2K9NV08"/>
<evidence type="ECO:0000256" key="1">
    <source>
        <dbReference type="ARBA" id="ARBA00005952"/>
    </source>
</evidence>
<keyword evidence="2 6" id="KW-0889">Transcription antitermination</keyword>
<dbReference type="GO" id="GO:0031564">
    <property type="term" value="P:transcription antitermination"/>
    <property type="evidence" value="ECO:0007669"/>
    <property type="project" value="UniProtKB-KW"/>
</dbReference>
<evidence type="ECO:0000256" key="5">
    <source>
        <dbReference type="ARBA" id="ARBA00023163"/>
    </source>
</evidence>
<proteinExistence type="inferred from homology"/>
<dbReference type="EMBL" id="CP025704">
    <property type="protein sequence ID" value="AUN99349.1"/>
    <property type="molecule type" value="Genomic_DNA"/>
</dbReference>
<dbReference type="SUPFAM" id="SSF48013">
    <property type="entry name" value="NusB-like"/>
    <property type="match status" value="1"/>
</dbReference>
<comment type="similarity">
    <text evidence="1 6">Belongs to the NusB family.</text>
</comment>
<evidence type="ECO:0000256" key="2">
    <source>
        <dbReference type="ARBA" id="ARBA00022814"/>
    </source>
</evidence>
<dbReference type="GO" id="GO:0006353">
    <property type="term" value="P:DNA-templated transcription termination"/>
    <property type="evidence" value="ECO:0007669"/>
    <property type="project" value="UniProtKB-UniRule"/>
</dbReference>
<protein>
    <recommendedName>
        <fullName evidence="6">Transcription antitermination protein NusB</fullName>
    </recommendedName>
    <alternativeName>
        <fullName evidence="6">Antitermination factor NusB</fullName>
    </alternativeName>
</protein>
<evidence type="ECO:0000256" key="3">
    <source>
        <dbReference type="ARBA" id="ARBA00022884"/>
    </source>
</evidence>
<evidence type="ECO:0000313" key="8">
    <source>
        <dbReference type="EMBL" id="AUN99349.1"/>
    </source>
</evidence>
<dbReference type="Pfam" id="PF01029">
    <property type="entry name" value="NusB"/>
    <property type="match status" value="1"/>
</dbReference>
<gene>
    <name evidence="6 8" type="primary">nusB</name>
    <name evidence="8" type="ORF">C0V70_14790</name>
</gene>
<dbReference type="GO" id="GO:0005829">
    <property type="term" value="C:cytosol"/>
    <property type="evidence" value="ECO:0007669"/>
    <property type="project" value="TreeGrafter"/>
</dbReference>
<dbReference type="Gene3D" id="1.10.940.10">
    <property type="entry name" value="NusB-like"/>
    <property type="match status" value="1"/>
</dbReference>